<dbReference type="Proteomes" id="UP000236333">
    <property type="component" value="Unassembled WGS sequence"/>
</dbReference>
<dbReference type="InterPro" id="IPR012337">
    <property type="entry name" value="RNaseH-like_sf"/>
</dbReference>
<evidence type="ECO:0000313" key="3">
    <source>
        <dbReference type="Proteomes" id="UP000236333"/>
    </source>
</evidence>
<dbReference type="EMBL" id="PGGS01004281">
    <property type="protein sequence ID" value="PNG99062.1"/>
    <property type="molecule type" value="Genomic_DNA"/>
</dbReference>
<dbReference type="InterPro" id="IPR003165">
    <property type="entry name" value="Piwi"/>
</dbReference>
<feature type="non-terminal residue" evidence="2">
    <location>
        <position position="104"/>
    </location>
</feature>
<sequence>RRRRPGGRGIEATMRAAADAAQAKYKKPAQLLLCVLPDKLVDEYKEIKRVSDMELGIPSQVVAGTKAKIGYRVQRGGGPQYCANVAMKINTSWAASTCSSQTDS</sequence>
<keyword evidence="3" id="KW-1185">Reference proteome</keyword>
<evidence type="ECO:0000313" key="2">
    <source>
        <dbReference type="EMBL" id="PNG99062.1"/>
    </source>
</evidence>
<dbReference type="PANTHER" id="PTHR22891">
    <property type="entry name" value="EUKARYOTIC TRANSLATION INITIATION FACTOR 2C"/>
    <property type="match status" value="1"/>
</dbReference>
<reference evidence="2 3" key="1">
    <citation type="journal article" date="2017" name="Mol. Biol. Evol.">
        <title>The 4-celled Tetrabaena socialis nuclear genome reveals the essential components for genetic control of cell number at the origin of multicellularity in the volvocine lineage.</title>
        <authorList>
            <person name="Featherston J."/>
            <person name="Arakaki Y."/>
            <person name="Hanschen E.R."/>
            <person name="Ferris P.J."/>
            <person name="Michod R.E."/>
            <person name="Olson B.J.S.C."/>
            <person name="Nozaki H."/>
            <person name="Durand P.M."/>
        </authorList>
    </citation>
    <scope>NUCLEOTIDE SEQUENCE [LARGE SCALE GENOMIC DNA]</scope>
    <source>
        <strain evidence="2 3">NIES-571</strain>
    </source>
</reference>
<protein>
    <recommendedName>
        <fullName evidence="1">Piwi domain-containing protein</fullName>
    </recommendedName>
</protein>
<name>A0A2J7ZFL2_9CHLO</name>
<gene>
    <name evidence="2" type="ORF">TSOC_015168</name>
</gene>
<accession>A0A2J7ZFL2</accession>
<dbReference type="SUPFAM" id="SSF53098">
    <property type="entry name" value="Ribonuclease H-like"/>
    <property type="match status" value="1"/>
</dbReference>
<proteinExistence type="predicted"/>
<dbReference type="Pfam" id="PF02171">
    <property type="entry name" value="Piwi"/>
    <property type="match status" value="1"/>
</dbReference>
<dbReference type="Gene3D" id="3.40.50.2300">
    <property type="match status" value="1"/>
</dbReference>
<feature type="non-terminal residue" evidence="2">
    <location>
        <position position="1"/>
    </location>
</feature>
<feature type="domain" description="Piwi" evidence="1">
    <location>
        <begin position="32"/>
        <end position="91"/>
    </location>
</feature>
<organism evidence="2 3">
    <name type="scientific">Tetrabaena socialis</name>
    <dbReference type="NCBI Taxonomy" id="47790"/>
    <lineage>
        <taxon>Eukaryota</taxon>
        <taxon>Viridiplantae</taxon>
        <taxon>Chlorophyta</taxon>
        <taxon>core chlorophytes</taxon>
        <taxon>Chlorophyceae</taxon>
        <taxon>CS clade</taxon>
        <taxon>Chlamydomonadales</taxon>
        <taxon>Tetrabaenaceae</taxon>
        <taxon>Tetrabaena</taxon>
    </lineage>
</organism>
<comment type="caution">
    <text evidence="2">The sequence shown here is derived from an EMBL/GenBank/DDBJ whole genome shotgun (WGS) entry which is preliminary data.</text>
</comment>
<evidence type="ECO:0000259" key="1">
    <source>
        <dbReference type="Pfam" id="PF02171"/>
    </source>
</evidence>
<dbReference type="OrthoDB" id="2689636at2759"/>
<dbReference type="AlphaFoldDB" id="A0A2J7ZFL2"/>
<dbReference type="GO" id="GO:0003676">
    <property type="term" value="F:nucleic acid binding"/>
    <property type="evidence" value="ECO:0007669"/>
    <property type="project" value="InterPro"/>
</dbReference>